<dbReference type="GO" id="GO:0008757">
    <property type="term" value="F:S-adenosylmethionine-dependent methyltransferase activity"/>
    <property type="evidence" value="ECO:0007669"/>
    <property type="project" value="InterPro"/>
</dbReference>
<dbReference type="PANTHER" id="PTHR47816">
    <property type="entry name" value="RIBOSOMAL RNA SMALL SUBUNIT METHYLTRANSFERASE C"/>
    <property type="match status" value="1"/>
</dbReference>
<keyword evidence="4 7" id="KW-0808">Transferase</keyword>
<dbReference type="CDD" id="cd02440">
    <property type="entry name" value="AdoMet_MTases"/>
    <property type="match status" value="1"/>
</dbReference>
<evidence type="ECO:0000256" key="3">
    <source>
        <dbReference type="ARBA" id="ARBA00022603"/>
    </source>
</evidence>
<protein>
    <submittedName>
        <fullName evidence="7">Methyltransferase</fullName>
    </submittedName>
</protein>
<evidence type="ECO:0000256" key="1">
    <source>
        <dbReference type="ARBA" id="ARBA00022490"/>
    </source>
</evidence>
<dbReference type="InterPro" id="IPR002052">
    <property type="entry name" value="DNA_methylase_N6_adenine_CS"/>
</dbReference>
<accession>A0A7Y7LXM3</accession>
<name>A0A7Y7LXM3_9MICC</name>
<dbReference type="AlphaFoldDB" id="A0A7Y7LXM3"/>
<dbReference type="Pfam" id="PF26049">
    <property type="entry name" value="RLMG_N"/>
    <property type="match status" value="1"/>
</dbReference>
<dbReference type="GO" id="GO:0008170">
    <property type="term" value="F:N-methyltransferase activity"/>
    <property type="evidence" value="ECO:0007669"/>
    <property type="project" value="UniProtKB-ARBA"/>
</dbReference>
<evidence type="ECO:0000259" key="5">
    <source>
        <dbReference type="Pfam" id="PF05175"/>
    </source>
</evidence>
<proteinExistence type="predicted"/>
<evidence type="ECO:0000256" key="4">
    <source>
        <dbReference type="ARBA" id="ARBA00022679"/>
    </source>
</evidence>
<dbReference type="Proteomes" id="UP000543556">
    <property type="component" value="Unassembled WGS sequence"/>
</dbReference>
<dbReference type="GO" id="GO:0032259">
    <property type="term" value="P:methylation"/>
    <property type="evidence" value="ECO:0007669"/>
    <property type="project" value="UniProtKB-KW"/>
</dbReference>
<gene>
    <name evidence="7" type="ORF">G6034_06310</name>
</gene>
<feature type="domain" description="Methyltransferase small" evidence="5">
    <location>
        <begin position="220"/>
        <end position="389"/>
    </location>
</feature>
<keyword evidence="1" id="KW-0963">Cytoplasm</keyword>
<dbReference type="GO" id="GO:0006364">
    <property type="term" value="P:rRNA processing"/>
    <property type="evidence" value="ECO:0007669"/>
    <property type="project" value="UniProtKB-KW"/>
</dbReference>
<keyword evidence="2" id="KW-0698">rRNA processing</keyword>
<feature type="domain" description="RlmG N-terminal" evidence="6">
    <location>
        <begin position="17"/>
        <end position="196"/>
    </location>
</feature>
<dbReference type="Pfam" id="PF05175">
    <property type="entry name" value="MTS"/>
    <property type="match status" value="1"/>
</dbReference>
<dbReference type="InterPro" id="IPR046977">
    <property type="entry name" value="RsmC/RlmG"/>
</dbReference>
<dbReference type="PROSITE" id="PS00092">
    <property type="entry name" value="N6_MTASE"/>
    <property type="match status" value="1"/>
</dbReference>
<reference evidence="7 8" key="1">
    <citation type="submission" date="2020-02" db="EMBL/GenBank/DDBJ databases">
        <title>Genome sequence of strain AETb3-4.</title>
        <authorList>
            <person name="Gao J."/>
            <person name="Zhang X."/>
        </authorList>
    </citation>
    <scope>NUCLEOTIDE SEQUENCE [LARGE SCALE GENOMIC DNA]</scope>
    <source>
        <strain evidence="7 8">AETb3-4</strain>
    </source>
</reference>
<dbReference type="SUPFAM" id="SSF53335">
    <property type="entry name" value="S-adenosyl-L-methionine-dependent methyltransferases"/>
    <property type="match status" value="1"/>
</dbReference>
<evidence type="ECO:0000313" key="7">
    <source>
        <dbReference type="EMBL" id="NVM94525.1"/>
    </source>
</evidence>
<organism evidence="7 8">
    <name type="scientific">Arthrobacter wenxiniae</name>
    <dbReference type="NCBI Taxonomy" id="2713570"/>
    <lineage>
        <taxon>Bacteria</taxon>
        <taxon>Bacillati</taxon>
        <taxon>Actinomycetota</taxon>
        <taxon>Actinomycetes</taxon>
        <taxon>Micrococcales</taxon>
        <taxon>Micrococcaceae</taxon>
        <taxon>Arthrobacter</taxon>
    </lineage>
</organism>
<dbReference type="InterPro" id="IPR058679">
    <property type="entry name" value="RlmG_N"/>
</dbReference>
<evidence type="ECO:0000259" key="6">
    <source>
        <dbReference type="Pfam" id="PF26049"/>
    </source>
</evidence>
<dbReference type="Gene3D" id="3.40.50.150">
    <property type="entry name" value="Vaccinia Virus protein VP39"/>
    <property type="match status" value="2"/>
</dbReference>
<dbReference type="GO" id="GO:0003676">
    <property type="term" value="F:nucleic acid binding"/>
    <property type="evidence" value="ECO:0007669"/>
    <property type="project" value="InterPro"/>
</dbReference>
<keyword evidence="8" id="KW-1185">Reference proteome</keyword>
<evidence type="ECO:0000256" key="2">
    <source>
        <dbReference type="ARBA" id="ARBA00022552"/>
    </source>
</evidence>
<dbReference type="InterPro" id="IPR029063">
    <property type="entry name" value="SAM-dependent_MTases_sf"/>
</dbReference>
<keyword evidence="3 7" id="KW-0489">Methyltransferase</keyword>
<comment type="caution">
    <text evidence="7">The sequence shown here is derived from an EMBL/GenBank/DDBJ whole genome shotgun (WGS) entry which is preliminary data.</text>
</comment>
<sequence length="427" mass="44058">MQHPGPAGSESNTFSFPELRRFPDIEAPNLFAHDATDELILAGAATALAALAAGTGNAGTTRSGSLAVVGDRYGALTLGAAAAHGLSGIRVHQDALSGELALAANAERLGLAGRYAAMDLSPALVDGATLVLWQLPRSLDELEETAALLRAHAAPGVQVVAGGRVKHMALAMNDVLARHFEEVVPGRAWRKSRLLTVGGPRQGMPASDFPRREFNDALGLWLCAHGATFGGTKLDLGTRFLLDFMPRMRPAATAIDLGCGNGSIAAALVSARPGLKVWATDQSAAAVASAAATAEVNGLGERITAVRDDALAGFPAGSADLVVLNPPFHVGAAVHAGIALKLFDAAARVLAPGGELWTVYNRHLDYRPQLEKRVGATEIMGRNSKFTVARSSRGLKGRGVPAVACAPAVAGRGSVSAEVLGTGRQHV</sequence>
<dbReference type="InterPro" id="IPR007848">
    <property type="entry name" value="Small_mtfrase_dom"/>
</dbReference>
<dbReference type="EMBL" id="JAAMFM010000006">
    <property type="protein sequence ID" value="NVM94525.1"/>
    <property type="molecule type" value="Genomic_DNA"/>
</dbReference>
<dbReference type="PANTHER" id="PTHR47816:SF5">
    <property type="entry name" value="RIBOSOMAL RNA LARGE SUBUNIT METHYLTRANSFERASE G"/>
    <property type="match status" value="1"/>
</dbReference>
<evidence type="ECO:0000313" key="8">
    <source>
        <dbReference type="Proteomes" id="UP000543556"/>
    </source>
</evidence>